<dbReference type="InterPro" id="IPR008271">
    <property type="entry name" value="Ser/Thr_kinase_AS"/>
</dbReference>
<evidence type="ECO:0000256" key="2">
    <source>
        <dbReference type="ARBA" id="ARBA00022741"/>
    </source>
</evidence>
<evidence type="ECO:0000256" key="8">
    <source>
        <dbReference type="SAM" id="SignalP"/>
    </source>
</evidence>
<evidence type="ECO:0000256" key="5">
    <source>
        <dbReference type="ARBA" id="ARBA00023193"/>
    </source>
</evidence>
<dbReference type="Gene3D" id="3.30.200.20">
    <property type="entry name" value="Phosphorylase Kinase, domain 1"/>
    <property type="match status" value="1"/>
</dbReference>
<keyword evidence="4 7" id="KW-0067">ATP-binding</keyword>
<accession>A0A7S0ZRJ8</accession>
<evidence type="ECO:0000256" key="6">
    <source>
        <dbReference type="ARBA" id="ARBA00037982"/>
    </source>
</evidence>
<keyword evidence="5" id="KW-0652">Protein synthesis inhibitor</keyword>
<dbReference type="InterPro" id="IPR050339">
    <property type="entry name" value="CC_SR_Kinase"/>
</dbReference>
<dbReference type="InterPro" id="IPR017441">
    <property type="entry name" value="Protein_kinase_ATP_BS"/>
</dbReference>
<reference evidence="10" key="1">
    <citation type="submission" date="2021-01" db="EMBL/GenBank/DDBJ databases">
        <authorList>
            <person name="Corre E."/>
            <person name="Pelletier E."/>
            <person name="Niang G."/>
            <person name="Scheremetjew M."/>
            <person name="Finn R."/>
            <person name="Kale V."/>
            <person name="Holt S."/>
            <person name="Cochrane G."/>
            <person name="Meng A."/>
            <person name="Brown T."/>
            <person name="Cohen L."/>
        </authorList>
    </citation>
    <scope>NUCLEOTIDE SEQUENCE</scope>
</reference>
<gene>
    <name evidence="10" type="ORF">NSCI0253_LOCUS4292</name>
</gene>
<dbReference type="GO" id="GO:0005737">
    <property type="term" value="C:cytoplasm"/>
    <property type="evidence" value="ECO:0007669"/>
    <property type="project" value="TreeGrafter"/>
</dbReference>
<keyword evidence="8" id="KW-0732">Signal</keyword>
<dbReference type="Pfam" id="PF00069">
    <property type="entry name" value="Pkinase"/>
    <property type="match status" value="1"/>
</dbReference>
<evidence type="ECO:0000259" key="9">
    <source>
        <dbReference type="PROSITE" id="PS50011"/>
    </source>
</evidence>
<evidence type="ECO:0000256" key="3">
    <source>
        <dbReference type="ARBA" id="ARBA00022777"/>
    </source>
</evidence>
<dbReference type="GO" id="GO:0005634">
    <property type="term" value="C:nucleus"/>
    <property type="evidence" value="ECO:0007669"/>
    <property type="project" value="TreeGrafter"/>
</dbReference>
<comment type="similarity">
    <text evidence="6">Belongs to the protein kinase superfamily. Ser/Thr protein kinase family. GCN2 subfamily.</text>
</comment>
<dbReference type="Gene3D" id="1.10.510.10">
    <property type="entry name" value="Transferase(Phosphotransferase) domain 1"/>
    <property type="match status" value="1"/>
</dbReference>
<dbReference type="PROSITE" id="PS50011">
    <property type="entry name" value="PROTEIN_KINASE_DOM"/>
    <property type="match status" value="1"/>
</dbReference>
<proteinExistence type="inferred from homology"/>
<evidence type="ECO:0000256" key="1">
    <source>
        <dbReference type="ARBA" id="ARBA00022679"/>
    </source>
</evidence>
<feature type="domain" description="Protein kinase" evidence="9">
    <location>
        <begin position="225"/>
        <end position="515"/>
    </location>
</feature>
<dbReference type="GO" id="GO:0004672">
    <property type="term" value="F:protein kinase activity"/>
    <property type="evidence" value="ECO:0007669"/>
    <property type="project" value="InterPro"/>
</dbReference>
<evidence type="ECO:0000256" key="7">
    <source>
        <dbReference type="PROSITE-ProRule" id="PRU10141"/>
    </source>
</evidence>
<feature type="binding site" evidence="7">
    <location>
        <position position="254"/>
    </location>
    <ligand>
        <name>ATP</name>
        <dbReference type="ChEBI" id="CHEBI:30616"/>
    </ligand>
</feature>
<dbReference type="PANTHER" id="PTHR11042">
    <property type="entry name" value="EUKARYOTIC TRANSLATION INITIATION FACTOR 2-ALPHA KINASE EIF2-ALPHA KINASE -RELATED"/>
    <property type="match status" value="1"/>
</dbReference>
<feature type="signal peptide" evidence="8">
    <location>
        <begin position="1"/>
        <end position="20"/>
    </location>
</feature>
<dbReference type="GO" id="GO:0005524">
    <property type="term" value="F:ATP binding"/>
    <property type="evidence" value="ECO:0007669"/>
    <property type="project" value="UniProtKB-UniRule"/>
</dbReference>
<evidence type="ECO:0000313" key="10">
    <source>
        <dbReference type="EMBL" id="CAD8829946.1"/>
    </source>
</evidence>
<dbReference type="InterPro" id="IPR011009">
    <property type="entry name" value="Kinase-like_dom_sf"/>
</dbReference>
<keyword evidence="3" id="KW-0418">Kinase</keyword>
<dbReference type="EMBL" id="HBFQ01006066">
    <property type="protein sequence ID" value="CAD8829946.1"/>
    <property type="molecule type" value="Transcribed_RNA"/>
</dbReference>
<name>A0A7S0ZRJ8_NOCSC</name>
<dbReference type="Gene3D" id="2.10.50.10">
    <property type="entry name" value="Tumor Necrosis Factor Receptor, subunit A, domain 2"/>
    <property type="match status" value="1"/>
</dbReference>
<dbReference type="GO" id="GO:0017148">
    <property type="term" value="P:negative regulation of translation"/>
    <property type="evidence" value="ECO:0007669"/>
    <property type="project" value="UniProtKB-KW"/>
</dbReference>
<dbReference type="CDD" id="cd13996">
    <property type="entry name" value="STKc_EIF2AK"/>
    <property type="match status" value="1"/>
</dbReference>
<dbReference type="InterPro" id="IPR000719">
    <property type="entry name" value="Prot_kinase_dom"/>
</dbReference>
<dbReference type="SMART" id="SM00220">
    <property type="entry name" value="S_TKc"/>
    <property type="match status" value="1"/>
</dbReference>
<protein>
    <recommendedName>
        <fullName evidence="9">Protein kinase domain-containing protein</fullName>
    </recommendedName>
</protein>
<keyword evidence="2 7" id="KW-0547">Nucleotide-binding</keyword>
<dbReference type="SUPFAM" id="SSF56112">
    <property type="entry name" value="Protein kinase-like (PK-like)"/>
    <property type="match status" value="1"/>
</dbReference>
<organism evidence="10">
    <name type="scientific">Noctiluca scintillans</name>
    <name type="common">Sea sparkle</name>
    <name type="synonym">Red tide dinoflagellate</name>
    <dbReference type="NCBI Taxonomy" id="2966"/>
    <lineage>
        <taxon>Eukaryota</taxon>
        <taxon>Sar</taxon>
        <taxon>Alveolata</taxon>
        <taxon>Dinophyceae</taxon>
        <taxon>Noctilucales</taxon>
        <taxon>Noctilucaceae</taxon>
        <taxon>Noctiluca</taxon>
    </lineage>
</organism>
<feature type="chain" id="PRO_5031169562" description="Protein kinase domain-containing protein" evidence="8">
    <location>
        <begin position="21"/>
        <end position="527"/>
    </location>
</feature>
<dbReference type="PROSITE" id="PS00107">
    <property type="entry name" value="PROTEIN_KINASE_ATP"/>
    <property type="match status" value="1"/>
</dbReference>
<evidence type="ECO:0000256" key="4">
    <source>
        <dbReference type="ARBA" id="ARBA00022840"/>
    </source>
</evidence>
<dbReference type="PROSITE" id="PS00108">
    <property type="entry name" value="PROTEIN_KINASE_ST"/>
    <property type="match status" value="1"/>
</dbReference>
<sequence length="527" mass="59553">MGVWVAVFFWWVGEWTLAGGSNFTHWRVLSGDCTWSLDCLSRSSNSSKPCLIIIEPSWTGTVSVWNPAGDGRSDRLFVDGVPLSPTEMMERIPSEYIMWESTGSSNLKICPIEDPEVWDGSTSPWCLSVDHLVDPEHEVCGPCTCGPGLERGSDASDPMLCSVCEAGQFQARSTGQTCSACPLGYFAASAGATGCETCEVGWFSQDRTTCAPCETGPDQRFEQEFEKVRMLGSGAFGDVWHCKHRLDGKDYAVKLVDRNVTSSFMIEDAIFEAELSASDALDHPHIVRYFTSWLQYHCPPSQDTFAFTNVYLQMEFVAGGSLYDWLREREVVIQNDATPKHREQWAREIGVFMEQSLMALEHLQKHGLLHRDIKPRNIFMTSDRTVRLGDFGLATWVKDSINVDPSEEELSPRPGEGYHTRRAGTKIYMAPEQRHGRVYSFPADIHALGMTFVELLVPFPSFQERKHTLKHLRRSMPSRFFTDFPNTTQLIMSMTERNPEARPTASQARTRMPTIIKELQKFHMLLV</sequence>
<keyword evidence="1" id="KW-0808">Transferase</keyword>
<dbReference type="AlphaFoldDB" id="A0A7S0ZRJ8"/>